<dbReference type="InterPro" id="IPR013196">
    <property type="entry name" value="HTH_11"/>
</dbReference>
<evidence type="ECO:0000256" key="1">
    <source>
        <dbReference type="SAM" id="MobiDB-lite"/>
    </source>
</evidence>
<evidence type="ECO:0000313" key="4">
    <source>
        <dbReference type="Proteomes" id="UP000011688"/>
    </source>
</evidence>
<feature type="domain" description="Helix-turn-helix type 11" evidence="2">
    <location>
        <begin position="12"/>
        <end position="60"/>
    </location>
</feature>
<dbReference type="Proteomes" id="UP000011688">
    <property type="component" value="Unassembled WGS sequence"/>
</dbReference>
<dbReference type="Pfam" id="PF08279">
    <property type="entry name" value="HTH_11"/>
    <property type="match status" value="1"/>
</dbReference>
<gene>
    <name evidence="3" type="ORF">C491_15602</name>
</gene>
<accession>L9X1X9</accession>
<feature type="compositionally biased region" description="Polar residues" evidence="1">
    <location>
        <begin position="153"/>
        <end position="167"/>
    </location>
</feature>
<feature type="region of interest" description="Disordered" evidence="1">
    <location>
        <begin position="145"/>
        <end position="167"/>
    </location>
</feature>
<dbReference type="SUPFAM" id="SSF46785">
    <property type="entry name" value="Winged helix' DNA-binding domain"/>
    <property type="match status" value="1"/>
</dbReference>
<proteinExistence type="predicted"/>
<evidence type="ECO:0000259" key="2">
    <source>
        <dbReference type="Pfam" id="PF08279"/>
    </source>
</evidence>
<name>L9X1X9_9EURY</name>
<dbReference type="InterPro" id="IPR036390">
    <property type="entry name" value="WH_DNA-bd_sf"/>
</dbReference>
<reference evidence="3 4" key="1">
    <citation type="journal article" date="2014" name="PLoS Genet.">
        <title>Phylogenetically driven sequencing of extremely halophilic archaea reveals strategies for static and dynamic osmo-response.</title>
        <authorList>
            <person name="Becker E.A."/>
            <person name="Seitzer P.M."/>
            <person name="Tritt A."/>
            <person name="Larsen D."/>
            <person name="Krusor M."/>
            <person name="Yao A.I."/>
            <person name="Wu D."/>
            <person name="Madern D."/>
            <person name="Eisen J.A."/>
            <person name="Darling A.E."/>
            <person name="Facciotti M.T."/>
        </authorList>
    </citation>
    <scope>NUCLEOTIDE SEQUENCE [LARGE SCALE GENOMIC DNA]</scope>
    <source>
        <strain evidence="3 4">DSM 10524</strain>
    </source>
</reference>
<organism evidence="3 4">
    <name type="scientific">Natronococcus amylolyticus DSM 10524</name>
    <dbReference type="NCBI Taxonomy" id="1227497"/>
    <lineage>
        <taxon>Archaea</taxon>
        <taxon>Methanobacteriati</taxon>
        <taxon>Methanobacteriota</taxon>
        <taxon>Stenosarchaea group</taxon>
        <taxon>Halobacteria</taxon>
        <taxon>Halobacteriales</taxon>
        <taxon>Natrialbaceae</taxon>
        <taxon>Natronococcus</taxon>
    </lineage>
</organism>
<comment type="caution">
    <text evidence="3">The sequence shown here is derived from an EMBL/GenBank/DDBJ whole genome shotgun (WGS) entry which is preliminary data.</text>
</comment>
<sequence>MPSACPPAVGRIVQTLLTAESRLSQRELAERADVSTRTVRNYRDRLEALDLISIDENGYRLTLSFQTTTERREPVAPAVLEESQTLLDAADALLETILPPDRYGDPDDPLGNVLFWPPDPLRVLEHPMVGSWLRLAAALTATEPTEGSRAVQMGSSLEQQPLSRATP</sequence>
<dbReference type="STRING" id="1227497.C491_15602"/>
<evidence type="ECO:0000313" key="3">
    <source>
        <dbReference type="EMBL" id="ELY55607.1"/>
    </source>
</evidence>
<dbReference type="EMBL" id="AOIB01000030">
    <property type="protein sequence ID" value="ELY55607.1"/>
    <property type="molecule type" value="Genomic_DNA"/>
</dbReference>
<dbReference type="eggNOG" id="arCOG04495">
    <property type="taxonomic scope" value="Archaea"/>
</dbReference>
<dbReference type="Gene3D" id="1.10.10.10">
    <property type="entry name" value="Winged helix-like DNA-binding domain superfamily/Winged helix DNA-binding domain"/>
    <property type="match status" value="1"/>
</dbReference>
<protein>
    <recommendedName>
        <fullName evidence="2">Helix-turn-helix type 11 domain-containing protein</fullName>
    </recommendedName>
</protein>
<dbReference type="AlphaFoldDB" id="L9X1X9"/>
<keyword evidence="4" id="KW-1185">Reference proteome</keyword>
<dbReference type="InterPro" id="IPR036388">
    <property type="entry name" value="WH-like_DNA-bd_sf"/>
</dbReference>